<dbReference type="EMBL" id="JAPFFF010000012">
    <property type="protein sequence ID" value="KAK8876625.1"/>
    <property type="molecule type" value="Genomic_DNA"/>
</dbReference>
<gene>
    <name evidence="1" type="ORF">M9Y10_006843</name>
</gene>
<keyword evidence="2" id="KW-1185">Reference proteome</keyword>
<proteinExistence type="predicted"/>
<accession>A0ABR2JHA2</accession>
<evidence type="ECO:0000313" key="1">
    <source>
        <dbReference type="EMBL" id="KAK8876625.1"/>
    </source>
</evidence>
<comment type="caution">
    <text evidence="1">The sequence shown here is derived from an EMBL/GenBank/DDBJ whole genome shotgun (WGS) entry which is preliminary data.</text>
</comment>
<name>A0ABR2JHA2_9EUKA</name>
<organism evidence="1 2">
    <name type="scientific">Tritrichomonas musculus</name>
    <dbReference type="NCBI Taxonomy" id="1915356"/>
    <lineage>
        <taxon>Eukaryota</taxon>
        <taxon>Metamonada</taxon>
        <taxon>Parabasalia</taxon>
        <taxon>Tritrichomonadida</taxon>
        <taxon>Tritrichomonadidae</taxon>
        <taxon>Tritrichomonas</taxon>
    </lineage>
</organism>
<protein>
    <submittedName>
        <fullName evidence="1">Uncharacterized protein</fullName>
    </submittedName>
</protein>
<sequence length="120" mass="13184">MYPENPQKNPLFLIIGESNPVSLFGGFSGAASIDSEGSIIFVTLSSELDQFERNRLPGNDNAVCVACCVDSVYAVGLNGQLFEAKPLRHQNNKLNFKAVESLERIKEVAETYLHCFSLAE</sequence>
<dbReference type="Proteomes" id="UP001470230">
    <property type="component" value="Unassembled WGS sequence"/>
</dbReference>
<evidence type="ECO:0000313" key="2">
    <source>
        <dbReference type="Proteomes" id="UP001470230"/>
    </source>
</evidence>
<reference evidence="1 2" key="1">
    <citation type="submission" date="2024-04" db="EMBL/GenBank/DDBJ databases">
        <title>Tritrichomonas musculus Genome.</title>
        <authorList>
            <person name="Alves-Ferreira E."/>
            <person name="Grigg M."/>
            <person name="Lorenzi H."/>
            <person name="Galac M."/>
        </authorList>
    </citation>
    <scope>NUCLEOTIDE SEQUENCE [LARGE SCALE GENOMIC DNA]</scope>
    <source>
        <strain evidence="1 2">EAF2021</strain>
    </source>
</reference>